<comment type="caution">
    <text evidence="1">The sequence shown here is derived from an EMBL/GenBank/DDBJ whole genome shotgun (WGS) entry which is preliminary data.</text>
</comment>
<reference evidence="2" key="1">
    <citation type="submission" date="2019-02" db="EMBL/GenBank/DDBJ databases">
        <title>Draft genome sequence of Sphaerospermopsis reniformis NIES-1949.</title>
        <authorList>
            <person name="Yamaguchi H."/>
            <person name="Suzuki S."/>
            <person name="Kawachi M."/>
        </authorList>
    </citation>
    <scope>NUCLEOTIDE SEQUENCE [LARGE SCALE GENOMIC DNA]</scope>
    <source>
        <strain evidence="2">NIES-1949</strain>
    </source>
</reference>
<evidence type="ECO:0000313" key="2">
    <source>
        <dbReference type="Proteomes" id="UP000300142"/>
    </source>
</evidence>
<dbReference type="Proteomes" id="UP000300142">
    <property type="component" value="Unassembled WGS sequence"/>
</dbReference>
<dbReference type="AlphaFoldDB" id="A0A480A0P2"/>
<protein>
    <submittedName>
        <fullName evidence="1">Uncharacterized protein</fullName>
    </submittedName>
</protein>
<proteinExistence type="predicted"/>
<gene>
    <name evidence="1" type="ORF">SR1949_23810</name>
</gene>
<dbReference type="RefSeq" id="WP_096566351.1">
    <property type="nucleotide sequence ID" value="NZ_BJCE01000070.1"/>
</dbReference>
<organism evidence="1 2">
    <name type="scientific">Sphaerospermopsis reniformis</name>
    <dbReference type="NCBI Taxonomy" id="531300"/>
    <lineage>
        <taxon>Bacteria</taxon>
        <taxon>Bacillati</taxon>
        <taxon>Cyanobacteriota</taxon>
        <taxon>Cyanophyceae</taxon>
        <taxon>Nostocales</taxon>
        <taxon>Aphanizomenonaceae</taxon>
        <taxon>Sphaerospermopsis</taxon>
    </lineage>
</organism>
<keyword evidence="2" id="KW-1185">Reference proteome</keyword>
<name>A0A480A0P2_9CYAN</name>
<accession>A0A480A0P2</accession>
<dbReference type="EMBL" id="BJCE01000070">
    <property type="protein sequence ID" value="GCL37273.1"/>
    <property type="molecule type" value="Genomic_DNA"/>
</dbReference>
<evidence type="ECO:0000313" key="1">
    <source>
        <dbReference type="EMBL" id="GCL37273.1"/>
    </source>
</evidence>
<sequence length="124" mass="14026">MYKTFNENPTHPKRALQIWQILISKAVNRQTLTYKMLAEILGFQGSGTLAPILGHIMYYCQQNKLPPLTVIVVNQTTGLPGNGLITTNNIHAEREDVFNFDWFAIYPPSPNELETAYKSGNCQI</sequence>